<dbReference type="GO" id="GO:0043531">
    <property type="term" value="F:ADP binding"/>
    <property type="evidence" value="ECO:0007669"/>
    <property type="project" value="InterPro"/>
</dbReference>
<name>M8CIG5_AEGTA</name>
<dbReference type="EnsemblPlants" id="EMT27067">
    <property type="protein sequence ID" value="EMT27067"/>
    <property type="gene ID" value="F775_22327"/>
</dbReference>
<dbReference type="Pfam" id="PF00931">
    <property type="entry name" value="NB-ARC"/>
    <property type="match status" value="1"/>
</dbReference>
<reference evidence="2" key="1">
    <citation type="submission" date="2015-06" db="UniProtKB">
        <authorList>
            <consortium name="EnsemblPlants"/>
        </authorList>
    </citation>
    <scope>IDENTIFICATION</scope>
</reference>
<evidence type="ECO:0000259" key="1">
    <source>
        <dbReference type="Pfam" id="PF00931"/>
    </source>
</evidence>
<feature type="domain" description="NB-ARC" evidence="1">
    <location>
        <begin position="4"/>
        <end position="129"/>
    </location>
</feature>
<dbReference type="SUPFAM" id="SSF52540">
    <property type="entry name" value="P-loop containing nucleoside triphosphate hydrolases"/>
    <property type="match status" value="1"/>
</dbReference>
<evidence type="ECO:0000313" key="2">
    <source>
        <dbReference type="EnsemblPlants" id="EMT27067"/>
    </source>
</evidence>
<dbReference type="InterPro" id="IPR027417">
    <property type="entry name" value="P-loop_NTPase"/>
</dbReference>
<dbReference type="PANTHER" id="PTHR19338:SF64">
    <property type="entry name" value="AAA+ ATPASE DOMAIN-CONTAINING PROTEIN"/>
    <property type="match status" value="1"/>
</dbReference>
<proteinExistence type="predicted"/>
<dbReference type="AlphaFoldDB" id="M8CIG5"/>
<dbReference type="PRINTS" id="PR00364">
    <property type="entry name" value="DISEASERSIST"/>
</dbReference>
<dbReference type="Gene3D" id="3.40.50.300">
    <property type="entry name" value="P-loop containing nucleotide triphosphate hydrolases"/>
    <property type="match status" value="1"/>
</dbReference>
<protein>
    <submittedName>
        <fullName evidence="2">Disease resistance RPP13-like protein 4</fullName>
    </submittedName>
</protein>
<accession>M8CIG5</accession>
<sequence length="219" mass="24800">MEGPKEDLINLLADEEAASVQPLRVVSIVGFGGLGKTTLATQVYHELGGQYDCKVFVSISQRPNMMKLLGGIIKKLQTPQATHTDEAQDLTDNIREYLREKRYLFVIDDIWDESVWEIIRCAFPENQQGTMPKLKTFVLQIHEHGVERHGPSTIEGVEHLPRLTEVDVEIFFEGADTEARRRAANAESILTNAIKFHPGQPSINIRLRDNKDSFIHELP</sequence>
<dbReference type="InterPro" id="IPR002182">
    <property type="entry name" value="NB-ARC"/>
</dbReference>
<dbReference type="PANTHER" id="PTHR19338">
    <property type="entry name" value="TRANSLOCASE OF INNER MITOCHONDRIAL MEMBRANE 13 HOMOLOG"/>
    <property type="match status" value="1"/>
</dbReference>
<organism evidence="2">
    <name type="scientific">Aegilops tauschii</name>
    <name type="common">Tausch's goatgrass</name>
    <name type="synonym">Aegilops squarrosa</name>
    <dbReference type="NCBI Taxonomy" id="37682"/>
    <lineage>
        <taxon>Eukaryota</taxon>
        <taxon>Viridiplantae</taxon>
        <taxon>Streptophyta</taxon>
        <taxon>Embryophyta</taxon>
        <taxon>Tracheophyta</taxon>
        <taxon>Spermatophyta</taxon>
        <taxon>Magnoliopsida</taxon>
        <taxon>Liliopsida</taxon>
        <taxon>Poales</taxon>
        <taxon>Poaceae</taxon>
        <taxon>BOP clade</taxon>
        <taxon>Pooideae</taxon>
        <taxon>Triticodae</taxon>
        <taxon>Triticeae</taxon>
        <taxon>Triticinae</taxon>
        <taxon>Aegilops</taxon>
    </lineage>
</organism>